<name>A0ABU3KHZ3_9BURK</name>
<dbReference type="EMBL" id="JAVBIK010000001">
    <property type="protein sequence ID" value="MDT7517389.1"/>
    <property type="molecule type" value="Genomic_DNA"/>
</dbReference>
<comment type="caution">
    <text evidence="1">The sequence shown here is derived from an EMBL/GenBank/DDBJ whole genome shotgun (WGS) entry which is preliminary data.</text>
</comment>
<dbReference type="Proteomes" id="UP001321700">
    <property type="component" value="Unassembled WGS sequence"/>
</dbReference>
<evidence type="ECO:0000313" key="2">
    <source>
        <dbReference type="Proteomes" id="UP001321700"/>
    </source>
</evidence>
<proteinExistence type="predicted"/>
<sequence length="136" mass="15773">MANLSSSLEHLMKQIGKECIYKEGGLIMHAQLSAVNINADMLELKFRKIPSHGFTEREANEFSCSGIKEYINFSTNRIYISLVNIEIFFKKEQINGIKKLMKNKPNIKSLTDLIRVYRQHKSTKLNSFEQNQMEQS</sequence>
<protein>
    <submittedName>
        <fullName evidence="1">Uncharacterized protein</fullName>
    </submittedName>
</protein>
<organism evidence="1 2">
    <name type="scientific">Rhodoferax potami</name>
    <dbReference type="NCBI Taxonomy" id="3068338"/>
    <lineage>
        <taxon>Bacteria</taxon>
        <taxon>Pseudomonadati</taxon>
        <taxon>Pseudomonadota</taxon>
        <taxon>Betaproteobacteria</taxon>
        <taxon>Burkholderiales</taxon>
        <taxon>Comamonadaceae</taxon>
        <taxon>Rhodoferax</taxon>
    </lineage>
</organism>
<gene>
    <name evidence="1" type="ORF">RAE19_01295</name>
</gene>
<accession>A0ABU3KHZ3</accession>
<evidence type="ECO:0000313" key="1">
    <source>
        <dbReference type="EMBL" id="MDT7517389.1"/>
    </source>
</evidence>
<dbReference type="RefSeq" id="WP_313873219.1">
    <property type="nucleotide sequence ID" value="NZ_JAVBIK010000001.1"/>
</dbReference>
<reference evidence="1 2" key="1">
    <citation type="submission" date="2023-08" db="EMBL/GenBank/DDBJ databases">
        <title>Rhodoferax potami sp. nov. and Rhodoferax mekongensis sp. nov., isolated from the Mekong River in Thailand.</title>
        <authorList>
            <person name="Kitikhun S."/>
            <person name="Charoenyingcharoen P."/>
            <person name="Siriarchawattana P."/>
            <person name="Likhitrattanapisal S."/>
            <person name="Nilsakha T."/>
            <person name="Chanpet A."/>
            <person name="Rattanawaree P."/>
            <person name="Ingsriswang S."/>
        </authorList>
    </citation>
    <scope>NUCLEOTIDE SEQUENCE [LARGE SCALE GENOMIC DNA]</scope>
    <source>
        <strain evidence="1 2">TBRC 17660</strain>
    </source>
</reference>
<keyword evidence="2" id="KW-1185">Reference proteome</keyword>